<accession>A0A9X4H447</accession>
<evidence type="ECO:0000256" key="3">
    <source>
        <dbReference type="ARBA" id="ARBA00023125"/>
    </source>
</evidence>
<feature type="domain" description="RNA polymerase sigma-70 region 4" evidence="5">
    <location>
        <begin position="120"/>
        <end position="168"/>
    </location>
</feature>
<evidence type="ECO:0000313" key="7">
    <source>
        <dbReference type="Proteomes" id="UP001154312"/>
    </source>
</evidence>
<dbReference type="GO" id="GO:0016987">
    <property type="term" value="F:sigma factor activity"/>
    <property type="evidence" value="ECO:0007669"/>
    <property type="project" value="UniProtKB-KW"/>
</dbReference>
<dbReference type="Pfam" id="PF04545">
    <property type="entry name" value="Sigma70_r4"/>
    <property type="match status" value="1"/>
</dbReference>
<dbReference type="Gene3D" id="1.20.140.160">
    <property type="match status" value="1"/>
</dbReference>
<dbReference type="InterPro" id="IPR013324">
    <property type="entry name" value="RNA_pol_sigma_r3/r4-like"/>
</dbReference>
<dbReference type="EMBL" id="JAKOAV010000064">
    <property type="protein sequence ID" value="MDF9410050.1"/>
    <property type="molecule type" value="Genomic_DNA"/>
</dbReference>
<keyword evidence="7" id="KW-1185">Reference proteome</keyword>
<dbReference type="PANTHER" id="PTHR30385">
    <property type="entry name" value="SIGMA FACTOR F FLAGELLAR"/>
    <property type="match status" value="1"/>
</dbReference>
<name>A0A9X4H447_9FIRM</name>
<protein>
    <submittedName>
        <fullName evidence="6">Sigma-70 family RNA polymerase sigma factor</fullName>
    </submittedName>
</protein>
<evidence type="ECO:0000256" key="4">
    <source>
        <dbReference type="ARBA" id="ARBA00023163"/>
    </source>
</evidence>
<evidence type="ECO:0000256" key="2">
    <source>
        <dbReference type="ARBA" id="ARBA00023082"/>
    </source>
</evidence>
<dbReference type="CDD" id="cd06171">
    <property type="entry name" value="Sigma70_r4"/>
    <property type="match status" value="1"/>
</dbReference>
<dbReference type="AlphaFoldDB" id="A0A9X4H447"/>
<comment type="caution">
    <text evidence="6">The sequence shown here is derived from an EMBL/GenBank/DDBJ whole genome shotgun (WGS) entry which is preliminary data.</text>
</comment>
<evidence type="ECO:0000313" key="6">
    <source>
        <dbReference type="EMBL" id="MDF9410050.1"/>
    </source>
</evidence>
<reference evidence="6" key="1">
    <citation type="submission" date="2022-02" db="EMBL/GenBank/DDBJ databases">
        <authorList>
            <person name="Leng L."/>
        </authorList>
    </citation>
    <scope>NUCLEOTIDE SEQUENCE</scope>
    <source>
        <strain evidence="6">JI</strain>
    </source>
</reference>
<gene>
    <name evidence="6" type="ORF">L7E55_17190</name>
</gene>
<sequence>MERYKPESGTSFGKFAYKHIYGAMMDEMRRQGWYPKRVWKKIKNVIASQELRDITETNEKEASMLNHYAYNRYHVPLEKTVNYSCGGSNMLLKYALEDETCIDPLDCMITEDEKKILYNAIDKLPEREKTVIISYYFKQMGMKKIGEKLHLSSSRVCQLHKKSLDNLKDMLLHMDSVPA</sequence>
<dbReference type="Proteomes" id="UP001154312">
    <property type="component" value="Unassembled WGS sequence"/>
</dbReference>
<dbReference type="NCBIfam" id="TIGR02937">
    <property type="entry name" value="sigma70-ECF"/>
    <property type="match status" value="1"/>
</dbReference>
<keyword evidence="1" id="KW-0805">Transcription regulation</keyword>
<keyword evidence="4" id="KW-0804">Transcription</keyword>
<evidence type="ECO:0000256" key="1">
    <source>
        <dbReference type="ARBA" id="ARBA00023015"/>
    </source>
</evidence>
<dbReference type="InterPro" id="IPR007630">
    <property type="entry name" value="RNA_pol_sigma70_r4"/>
</dbReference>
<evidence type="ECO:0000259" key="5">
    <source>
        <dbReference type="Pfam" id="PF04545"/>
    </source>
</evidence>
<dbReference type="GO" id="GO:0003677">
    <property type="term" value="F:DNA binding"/>
    <property type="evidence" value="ECO:0007669"/>
    <property type="project" value="UniProtKB-KW"/>
</dbReference>
<keyword evidence="3" id="KW-0238">DNA-binding</keyword>
<organism evidence="6 7">
    <name type="scientific">Pelotomaculum isophthalicicum JI</name>
    <dbReference type="NCBI Taxonomy" id="947010"/>
    <lineage>
        <taxon>Bacteria</taxon>
        <taxon>Bacillati</taxon>
        <taxon>Bacillota</taxon>
        <taxon>Clostridia</taxon>
        <taxon>Eubacteriales</taxon>
        <taxon>Desulfotomaculaceae</taxon>
        <taxon>Pelotomaculum</taxon>
    </lineage>
</organism>
<keyword evidence="2" id="KW-0731">Sigma factor</keyword>
<proteinExistence type="predicted"/>
<dbReference type="GO" id="GO:0006352">
    <property type="term" value="P:DNA-templated transcription initiation"/>
    <property type="evidence" value="ECO:0007669"/>
    <property type="project" value="InterPro"/>
</dbReference>
<dbReference type="SUPFAM" id="SSF88659">
    <property type="entry name" value="Sigma3 and sigma4 domains of RNA polymerase sigma factors"/>
    <property type="match status" value="1"/>
</dbReference>
<dbReference type="InterPro" id="IPR014284">
    <property type="entry name" value="RNA_pol_sigma-70_dom"/>
</dbReference>